<sequence>MGSQQSGPNASQHSPIGTQTQPEDSPEKDKTKNLVWTAGMERSALEMYVKAVESGKRGEAGFKPEVHQTVATELATEFPGVEFTVPKVKSKFNQTFKKIWDAFAACKGASGFGWNEAECMVTASEEVWNAFL</sequence>
<evidence type="ECO:0000259" key="2">
    <source>
        <dbReference type="Pfam" id="PF12776"/>
    </source>
</evidence>
<feature type="region of interest" description="Disordered" evidence="1">
    <location>
        <begin position="1"/>
        <end position="32"/>
    </location>
</feature>
<dbReference type="VEuPathDB" id="FungiDB:PTTG_01720"/>
<evidence type="ECO:0000256" key="1">
    <source>
        <dbReference type="SAM" id="MobiDB-lite"/>
    </source>
</evidence>
<feature type="domain" description="Myb/SANT-like" evidence="2">
    <location>
        <begin position="36"/>
        <end position="130"/>
    </location>
</feature>
<proteinExistence type="predicted"/>
<dbReference type="OrthoDB" id="2505558at2759"/>
<accession>A0A180FZ01</accession>
<evidence type="ECO:0000313" key="3">
    <source>
        <dbReference type="EMBL" id="OAV85656.1"/>
    </source>
</evidence>
<protein>
    <submittedName>
        <fullName evidence="4">Myb_DNA-bind_3 domain-containing protein</fullName>
    </submittedName>
</protein>
<dbReference type="AlphaFoldDB" id="A0A180FZ01"/>
<dbReference type="PANTHER" id="PTHR46929:SF3">
    <property type="entry name" value="MYB_SANT-LIKE DOMAIN-CONTAINING PROTEIN"/>
    <property type="match status" value="1"/>
</dbReference>
<dbReference type="EnsemblFungi" id="PTTG_01720-t43_1">
    <property type="protein sequence ID" value="PTTG_01720-t43_1-p1"/>
    <property type="gene ID" value="PTTG_01720"/>
</dbReference>
<reference evidence="3" key="1">
    <citation type="submission" date="2009-11" db="EMBL/GenBank/DDBJ databases">
        <authorList>
            <consortium name="The Broad Institute Genome Sequencing Platform"/>
            <person name="Ward D."/>
            <person name="Feldgarden M."/>
            <person name="Earl A."/>
            <person name="Young S.K."/>
            <person name="Zeng Q."/>
            <person name="Koehrsen M."/>
            <person name="Alvarado L."/>
            <person name="Berlin A."/>
            <person name="Bochicchio J."/>
            <person name="Borenstein D."/>
            <person name="Chapman S.B."/>
            <person name="Chen Z."/>
            <person name="Engels R."/>
            <person name="Freedman E."/>
            <person name="Gellesch M."/>
            <person name="Goldberg J."/>
            <person name="Griggs A."/>
            <person name="Gujja S."/>
            <person name="Heilman E."/>
            <person name="Heiman D."/>
            <person name="Hepburn T."/>
            <person name="Howarth C."/>
            <person name="Jen D."/>
            <person name="Larson L."/>
            <person name="Lewis B."/>
            <person name="Mehta T."/>
            <person name="Park D."/>
            <person name="Pearson M."/>
            <person name="Roberts A."/>
            <person name="Saif S."/>
            <person name="Shea T."/>
            <person name="Shenoy N."/>
            <person name="Sisk P."/>
            <person name="Stolte C."/>
            <person name="Sykes S."/>
            <person name="Thomson T."/>
            <person name="Walk T."/>
            <person name="White J."/>
            <person name="Yandava C."/>
            <person name="Izard J."/>
            <person name="Baranova O.V."/>
            <person name="Blanton J.M."/>
            <person name="Tanner A.C."/>
            <person name="Dewhirst F.E."/>
            <person name="Haas B."/>
            <person name="Nusbaum C."/>
            <person name="Birren B."/>
        </authorList>
    </citation>
    <scope>NUCLEOTIDE SEQUENCE [LARGE SCALE GENOMIC DNA]</scope>
    <source>
        <strain evidence="3">1-1 BBBD Race 1</strain>
    </source>
</reference>
<dbReference type="Pfam" id="PF12776">
    <property type="entry name" value="Myb_DNA-bind_3"/>
    <property type="match status" value="1"/>
</dbReference>
<dbReference type="Proteomes" id="UP000005240">
    <property type="component" value="Unassembled WGS sequence"/>
</dbReference>
<reference evidence="3" key="2">
    <citation type="submission" date="2016-05" db="EMBL/GenBank/DDBJ databases">
        <title>Comparative analysis highlights variable genome content of wheat rusts and divergence of the mating loci.</title>
        <authorList>
            <person name="Cuomo C.A."/>
            <person name="Bakkeren G."/>
            <person name="Szabo L."/>
            <person name="Khalil H."/>
            <person name="Joly D."/>
            <person name="Goldberg J."/>
            <person name="Young S."/>
            <person name="Zeng Q."/>
            <person name="Fellers J."/>
        </authorList>
    </citation>
    <scope>NUCLEOTIDE SEQUENCE [LARGE SCALE GENOMIC DNA]</scope>
    <source>
        <strain evidence="3">1-1 BBBD Race 1</strain>
    </source>
</reference>
<name>A0A180FZ01_PUCT1</name>
<evidence type="ECO:0000313" key="5">
    <source>
        <dbReference type="Proteomes" id="UP000005240"/>
    </source>
</evidence>
<organism evidence="3">
    <name type="scientific">Puccinia triticina (isolate 1-1 / race 1 (BBBD))</name>
    <name type="common">Brown leaf rust fungus</name>
    <dbReference type="NCBI Taxonomy" id="630390"/>
    <lineage>
        <taxon>Eukaryota</taxon>
        <taxon>Fungi</taxon>
        <taxon>Dikarya</taxon>
        <taxon>Basidiomycota</taxon>
        <taxon>Pucciniomycotina</taxon>
        <taxon>Pucciniomycetes</taxon>
        <taxon>Pucciniales</taxon>
        <taxon>Pucciniaceae</taxon>
        <taxon>Puccinia</taxon>
    </lineage>
</organism>
<reference evidence="4" key="4">
    <citation type="submission" date="2025-05" db="UniProtKB">
        <authorList>
            <consortium name="EnsemblFungi"/>
        </authorList>
    </citation>
    <scope>IDENTIFICATION</scope>
    <source>
        <strain evidence="4">isolate 1-1 / race 1 (BBBD)</strain>
    </source>
</reference>
<feature type="non-terminal residue" evidence="3">
    <location>
        <position position="132"/>
    </location>
</feature>
<dbReference type="PANTHER" id="PTHR46929">
    <property type="entry name" value="EXPRESSED PROTEIN"/>
    <property type="match status" value="1"/>
</dbReference>
<keyword evidence="5" id="KW-1185">Reference proteome</keyword>
<dbReference type="EMBL" id="ADAS02003123">
    <property type="protein sequence ID" value="OAV85656.1"/>
    <property type="molecule type" value="Genomic_DNA"/>
</dbReference>
<evidence type="ECO:0000313" key="4">
    <source>
        <dbReference type="EnsemblFungi" id="PTTG_01720-t43_1-p1"/>
    </source>
</evidence>
<gene>
    <name evidence="3" type="ORF">PTTG_01720</name>
</gene>
<dbReference type="InterPro" id="IPR024752">
    <property type="entry name" value="Myb/SANT-like_dom"/>
</dbReference>
<reference evidence="4 5" key="3">
    <citation type="journal article" date="2017" name="G3 (Bethesda)">
        <title>Comparative analysis highlights variable genome content of wheat rusts and divergence of the mating loci.</title>
        <authorList>
            <person name="Cuomo C.A."/>
            <person name="Bakkeren G."/>
            <person name="Khalil H.B."/>
            <person name="Panwar V."/>
            <person name="Joly D."/>
            <person name="Linning R."/>
            <person name="Sakthikumar S."/>
            <person name="Song X."/>
            <person name="Adiconis X."/>
            <person name="Fan L."/>
            <person name="Goldberg J.M."/>
            <person name="Levin J.Z."/>
            <person name="Young S."/>
            <person name="Zeng Q."/>
            <person name="Anikster Y."/>
            <person name="Bruce M."/>
            <person name="Wang M."/>
            <person name="Yin C."/>
            <person name="McCallum B."/>
            <person name="Szabo L.J."/>
            <person name="Hulbert S."/>
            <person name="Chen X."/>
            <person name="Fellers J.P."/>
        </authorList>
    </citation>
    <scope>NUCLEOTIDE SEQUENCE</scope>
    <source>
        <strain evidence="5">Isolate 1-1 / race 1 (BBBD)</strain>
        <strain evidence="4">isolate 1-1 / race 1 (BBBD)</strain>
    </source>
</reference>
<feature type="compositionally biased region" description="Polar residues" evidence="1">
    <location>
        <begin position="1"/>
        <end position="23"/>
    </location>
</feature>